<evidence type="ECO:0000256" key="1">
    <source>
        <dbReference type="SAM" id="Coils"/>
    </source>
</evidence>
<evidence type="ECO:0000313" key="3">
    <source>
        <dbReference type="EMBL" id="ABF42606.1"/>
    </source>
</evidence>
<evidence type="ECO:0008006" key="5">
    <source>
        <dbReference type="Google" id="ProtNLM"/>
    </source>
</evidence>
<gene>
    <name evidence="3" type="ordered locus">Acid345_3605</name>
</gene>
<keyword evidence="4" id="KW-1185">Reference proteome</keyword>
<organism evidence="3 4">
    <name type="scientific">Koribacter versatilis (strain Ellin345)</name>
    <dbReference type="NCBI Taxonomy" id="204669"/>
    <lineage>
        <taxon>Bacteria</taxon>
        <taxon>Pseudomonadati</taxon>
        <taxon>Acidobacteriota</taxon>
        <taxon>Terriglobia</taxon>
        <taxon>Terriglobales</taxon>
        <taxon>Candidatus Korobacteraceae</taxon>
        <taxon>Candidatus Korobacter</taxon>
    </lineage>
</organism>
<feature type="coiled-coil region" evidence="1">
    <location>
        <begin position="50"/>
        <end position="77"/>
    </location>
</feature>
<protein>
    <recommendedName>
        <fullName evidence="5">YtxH domain-containing protein</fullName>
    </recommendedName>
</protein>
<dbReference type="Proteomes" id="UP000002432">
    <property type="component" value="Chromosome"/>
</dbReference>
<dbReference type="EnsemblBacteria" id="ABF42606">
    <property type="protein sequence ID" value="ABF42606"/>
    <property type="gene ID" value="Acid345_3605"/>
</dbReference>
<reference evidence="3 4" key="1">
    <citation type="journal article" date="2009" name="Appl. Environ. Microbiol.">
        <title>Three genomes from the phylum Acidobacteria provide insight into the lifestyles of these microorganisms in soils.</title>
        <authorList>
            <person name="Ward N.L."/>
            <person name="Challacombe J.F."/>
            <person name="Janssen P.H."/>
            <person name="Henrissat B."/>
            <person name="Coutinho P.M."/>
            <person name="Wu M."/>
            <person name="Xie G."/>
            <person name="Haft D.H."/>
            <person name="Sait M."/>
            <person name="Badger J."/>
            <person name="Barabote R.D."/>
            <person name="Bradley B."/>
            <person name="Brettin T.S."/>
            <person name="Brinkac L.M."/>
            <person name="Bruce D."/>
            <person name="Creasy T."/>
            <person name="Daugherty S.C."/>
            <person name="Davidsen T.M."/>
            <person name="DeBoy R.T."/>
            <person name="Detter J.C."/>
            <person name="Dodson R.J."/>
            <person name="Durkin A.S."/>
            <person name="Ganapathy A."/>
            <person name="Gwinn-Giglio M."/>
            <person name="Han C.S."/>
            <person name="Khouri H."/>
            <person name="Kiss H."/>
            <person name="Kothari S.P."/>
            <person name="Madupu R."/>
            <person name="Nelson K.E."/>
            <person name="Nelson W.C."/>
            <person name="Paulsen I."/>
            <person name="Penn K."/>
            <person name="Ren Q."/>
            <person name="Rosovitz M.J."/>
            <person name="Selengut J.D."/>
            <person name="Shrivastava S."/>
            <person name="Sullivan S.A."/>
            <person name="Tapia R."/>
            <person name="Thompson L.S."/>
            <person name="Watkins K.L."/>
            <person name="Yang Q."/>
            <person name="Yu C."/>
            <person name="Zafar N."/>
            <person name="Zhou L."/>
            <person name="Kuske C.R."/>
        </authorList>
    </citation>
    <scope>NUCLEOTIDE SEQUENCE [LARGE SCALE GENOMIC DNA]</scope>
    <source>
        <strain evidence="3 4">Ellin345</strain>
    </source>
</reference>
<dbReference type="AlphaFoldDB" id="Q1IKJ4"/>
<dbReference type="InterPro" id="IPR052928">
    <property type="entry name" value="Desiccation-related_membrane"/>
</dbReference>
<name>Q1IKJ4_KORVE</name>
<dbReference type="KEGG" id="aba:Acid345_3605"/>
<accession>Q1IKJ4</accession>
<dbReference type="PANTHER" id="PTHR35792:SF1">
    <property type="entry name" value="SLL0268 PROTEIN"/>
    <property type="match status" value="1"/>
</dbReference>
<dbReference type="PANTHER" id="PTHR35792">
    <property type="entry name" value="GENERAL STRESS PROTEIN"/>
    <property type="match status" value="1"/>
</dbReference>
<proteinExistence type="predicted"/>
<dbReference type="HOGENOM" id="CLU_2273646_0_0_0"/>
<dbReference type="RefSeq" id="WP_011524405.1">
    <property type="nucleotide sequence ID" value="NC_008009.1"/>
</dbReference>
<evidence type="ECO:0000313" key="4">
    <source>
        <dbReference type="Proteomes" id="UP000002432"/>
    </source>
</evidence>
<dbReference type="EMBL" id="CP000360">
    <property type="protein sequence ID" value="ABF42606.1"/>
    <property type="molecule type" value="Genomic_DNA"/>
</dbReference>
<dbReference type="Pfam" id="PF12732">
    <property type="entry name" value="YtxH"/>
    <property type="match status" value="1"/>
</dbReference>
<keyword evidence="2" id="KW-0472">Membrane</keyword>
<keyword evidence="2" id="KW-0812">Transmembrane</keyword>
<feature type="transmembrane region" description="Helical" evidence="2">
    <location>
        <begin position="20"/>
        <end position="42"/>
    </location>
</feature>
<dbReference type="InterPro" id="IPR024623">
    <property type="entry name" value="YtxH"/>
</dbReference>
<keyword evidence="1" id="KW-0175">Coiled coil</keyword>
<sequence length="102" mass="11183">MNEARHRGIGNESASSGSGAGLGISLLLIGLGIGAVTALLLAPDSGRKTRKRLRRRYEDAKDMLGDLQDQAEDAYERGSDWAEEKRKVMNKRVKPIRKSIFG</sequence>
<evidence type="ECO:0000256" key="2">
    <source>
        <dbReference type="SAM" id="Phobius"/>
    </source>
</evidence>
<keyword evidence="2" id="KW-1133">Transmembrane helix</keyword>